<accession>A0A934Q781</accession>
<keyword evidence="2" id="KW-0813">Transport</keyword>
<sequence>MTALSEGAPNRYVPAATGQHPQGVNTMSEATIVTEDTFAQEVLQSDVPVLVDFWAAWCGPCRAVAPVLDQIAAEQQGKLRIAKVNVDENPGLAAQYRITSIPAMKVFKNGEEVREIIGAMPKPMIEEHLNGII</sequence>
<comment type="similarity">
    <text evidence="1">Belongs to the thioredoxin family.</text>
</comment>
<evidence type="ECO:0000256" key="5">
    <source>
        <dbReference type="ARBA" id="ARBA00023284"/>
    </source>
</evidence>
<keyword evidence="10" id="KW-1185">Reference proteome</keyword>
<keyword evidence="5" id="KW-0676">Redox-active center</keyword>
<dbReference type="InterPro" id="IPR036249">
    <property type="entry name" value="Thioredoxin-like_sf"/>
</dbReference>
<comment type="caution">
    <text evidence="9">The sequence shown here is derived from an EMBL/GenBank/DDBJ whole genome shotgun (WGS) entry which is preliminary data.</text>
</comment>
<keyword evidence="3" id="KW-0249">Electron transport</keyword>
<dbReference type="InterPro" id="IPR017937">
    <property type="entry name" value="Thioredoxin_CS"/>
</dbReference>
<dbReference type="EMBL" id="JAEHOH010000008">
    <property type="protein sequence ID" value="MBK0418723.1"/>
    <property type="molecule type" value="Genomic_DNA"/>
</dbReference>
<evidence type="ECO:0000256" key="4">
    <source>
        <dbReference type="ARBA" id="ARBA00023157"/>
    </source>
</evidence>
<dbReference type="NCBIfam" id="TIGR01068">
    <property type="entry name" value="thioredoxin"/>
    <property type="match status" value="1"/>
</dbReference>
<protein>
    <recommendedName>
        <fullName evidence="6">Thioredoxin</fullName>
    </recommendedName>
</protein>
<evidence type="ECO:0000256" key="3">
    <source>
        <dbReference type="ARBA" id="ARBA00022982"/>
    </source>
</evidence>
<name>A0A934Q781_9MICO</name>
<dbReference type="RefSeq" id="WP_200114916.1">
    <property type="nucleotide sequence ID" value="NZ_JAEHOH010000008.1"/>
</dbReference>
<evidence type="ECO:0000259" key="8">
    <source>
        <dbReference type="PROSITE" id="PS51352"/>
    </source>
</evidence>
<dbReference type="FunFam" id="3.40.30.10:FF:000001">
    <property type="entry name" value="Thioredoxin"/>
    <property type="match status" value="1"/>
</dbReference>
<dbReference type="GO" id="GO:0015035">
    <property type="term" value="F:protein-disulfide reductase activity"/>
    <property type="evidence" value="ECO:0007669"/>
    <property type="project" value="UniProtKB-UniRule"/>
</dbReference>
<proteinExistence type="inferred from homology"/>
<evidence type="ECO:0000256" key="7">
    <source>
        <dbReference type="SAM" id="MobiDB-lite"/>
    </source>
</evidence>
<dbReference type="GO" id="GO:0005829">
    <property type="term" value="C:cytosol"/>
    <property type="evidence" value="ECO:0007669"/>
    <property type="project" value="TreeGrafter"/>
</dbReference>
<reference evidence="9" key="1">
    <citation type="submission" date="2020-12" db="EMBL/GenBank/DDBJ databases">
        <title>Leucobacter sp. CAS1, isolated from Chromium sludge.</title>
        <authorList>
            <person name="Xu Z."/>
        </authorList>
    </citation>
    <scope>NUCLEOTIDE SEQUENCE</scope>
    <source>
        <strain evidence="9">CSA1</strain>
    </source>
</reference>
<feature type="domain" description="Thioredoxin" evidence="8">
    <location>
        <begin position="2"/>
        <end position="133"/>
    </location>
</feature>
<dbReference type="Gene3D" id="3.40.30.10">
    <property type="entry name" value="Glutaredoxin"/>
    <property type="match status" value="1"/>
</dbReference>
<dbReference type="PROSITE" id="PS51352">
    <property type="entry name" value="THIOREDOXIN_2"/>
    <property type="match status" value="1"/>
</dbReference>
<evidence type="ECO:0000313" key="9">
    <source>
        <dbReference type="EMBL" id="MBK0418723.1"/>
    </source>
</evidence>
<dbReference type="InterPro" id="IPR005746">
    <property type="entry name" value="Thioredoxin"/>
</dbReference>
<evidence type="ECO:0000256" key="6">
    <source>
        <dbReference type="NCBIfam" id="TIGR01068"/>
    </source>
</evidence>
<dbReference type="GO" id="GO:0045454">
    <property type="term" value="P:cell redox homeostasis"/>
    <property type="evidence" value="ECO:0007669"/>
    <property type="project" value="TreeGrafter"/>
</dbReference>
<dbReference type="InterPro" id="IPR013766">
    <property type="entry name" value="Thioredoxin_domain"/>
</dbReference>
<evidence type="ECO:0000256" key="2">
    <source>
        <dbReference type="ARBA" id="ARBA00022448"/>
    </source>
</evidence>
<evidence type="ECO:0000256" key="1">
    <source>
        <dbReference type="ARBA" id="ARBA00008987"/>
    </source>
</evidence>
<keyword evidence="4" id="KW-1015">Disulfide bond</keyword>
<dbReference type="AlphaFoldDB" id="A0A934Q781"/>
<dbReference type="PANTHER" id="PTHR45663:SF11">
    <property type="entry name" value="GEO12009P1"/>
    <property type="match status" value="1"/>
</dbReference>
<dbReference type="Pfam" id="PF00085">
    <property type="entry name" value="Thioredoxin"/>
    <property type="match status" value="1"/>
</dbReference>
<feature type="region of interest" description="Disordered" evidence="7">
    <location>
        <begin position="1"/>
        <end position="23"/>
    </location>
</feature>
<dbReference type="Proteomes" id="UP000608530">
    <property type="component" value="Unassembled WGS sequence"/>
</dbReference>
<dbReference type="PANTHER" id="PTHR45663">
    <property type="entry name" value="GEO12009P1"/>
    <property type="match status" value="1"/>
</dbReference>
<dbReference type="SUPFAM" id="SSF52833">
    <property type="entry name" value="Thioredoxin-like"/>
    <property type="match status" value="1"/>
</dbReference>
<gene>
    <name evidence="9" type="primary">trxA</name>
    <name evidence="9" type="ORF">JD276_06695</name>
</gene>
<evidence type="ECO:0000313" key="10">
    <source>
        <dbReference type="Proteomes" id="UP000608530"/>
    </source>
</evidence>
<dbReference type="PROSITE" id="PS00194">
    <property type="entry name" value="THIOREDOXIN_1"/>
    <property type="match status" value="1"/>
</dbReference>
<dbReference type="CDD" id="cd02947">
    <property type="entry name" value="TRX_family"/>
    <property type="match status" value="1"/>
</dbReference>
<organism evidence="9 10">
    <name type="scientific">Leucobacter chromiisoli</name>
    <dbReference type="NCBI Taxonomy" id="2796471"/>
    <lineage>
        <taxon>Bacteria</taxon>
        <taxon>Bacillati</taxon>
        <taxon>Actinomycetota</taxon>
        <taxon>Actinomycetes</taxon>
        <taxon>Micrococcales</taxon>
        <taxon>Microbacteriaceae</taxon>
        <taxon>Leucobacter</taxon>
    </lineage>
</organism>
<dbReference type="PRINTS" id="PR00421">
    <property type="entry name" value="THIOREDOXIN"/>
</dbReference>